<gene>
    <name evidence="2" type="ORF">Tco_0824437</name>
</gene>
<evidence type="ECO:0000313" key="2">
    <source>
        <dbReference type="EMBL" id="GJT03268.1"/>
    </source>
</evidence>
<proteinExistence type="predicted"/>
<feature type="non-terminal residue" evidence="2">
    <location>
        <position position="1"/>
    </location>
</feature>
<name>A0ABQ5APR5_9ASTR</name>
<reference evidence="2" key="2">
    <citation type="submission" date="2022-01" db="EMBL/GenBank/DDBJ databases">
        <authorList>
            <person name="Yamashiro T."/>
            <person name="Shiraishi A."/>
            <person name="Satake H."/>
            <person name="Nakayama K."/>
        </authorList>
    </citation>
    <scope>NUCLEOTIDE SEQUENCE</scope>
</reference>
<reference evidence="2" key="1">
    <citation type="journal article" date="2022" name="Int. J. Mol. Sci.">
        <title>Draft Genome of Tanacetum Coccineum: Genomic Comparison of Closely Related Tanacetum-Family Plants.</title>
        <authorList>
            <person name="Yamashiro T."/>
            <person name="Shiraishi A."/>
            <person name="Nakayama K."/>
            <person name="Satake H."/>
        </authorList>
    </citation>
    <scope>NUCLEOTIDE SEQUENCE</scope>
</reference>
<accession>A0ABQ5APR5</accession>
<keyword evidence="3" id="KW-1185">Reference proteome</keyword>
<evidence type="ECO:0000256" key="1">
    <source>
        <dbReference type="SAM" id="MobiDB-lite"/>
    </source>
</evidence>
<evidence type="ECO:0000313" key="3">
    <source>
        <dbReference type="Proteomes" id="UP001151760"/>
    </source>
</evidence>
<sequence>TGHEVVTLDDSDGRALFHLSKGHDGWSVSEVQNAPSNATFAHRPQASARWVLCALYVLHSSINQWKIEDVRILYVNRLCIPSADDQMTTLPLPKDPLPKVETGEAISGSTNNRKGPPALQGEDTRCFPYTKQGYTAFKQYIWGRLTHALNKRSDALKQRANVLGRQNVSMEWQTNLLKRKEYLERRAKALERWADAIGRDAL</sequence>
<comment type="caution">
    <text evidence="2">The sequence shown here is derived from an EMBL/GenBank/DDBJ whole genome shotgun (WGS) entry which is preliminary data.</text>
</comment>
<protein>
    <submittedName>
        <fullName evidence="2">Uncharacterized protein</fullName>
    </submittedName>
</protein>
<dbReference type="Proteomes" id="UP001151760">
    <property type="component" value="Unassembled WGS sequence"/>
</dbReference>
<organism evidence="2 3">
    <name type="scientific">Tanacetum coccineum</name>
    <dbReference type="NCBI Taxonomy" id="301880"/>
    <lineage>
        <taxon>Eukaryota</taxon>
        <taxon>Viridiplantae</taxon>
        <taxon>Streptophyta</taxon>
        <taxon>Embryophyta</taxon>
        <taxon>Tracheophyta</taxon>
        <taxon>Spermatophyta</taxon>
        <taxon>Magnoliopsida</taxon>
        <taxon>eudicotyledons</taxon>
        <taxon>Gunneridae</taxon>
        <taxon>Pentapetalae</taxon>
        <taxon>asterids</taxon>
        <taxon>campanulids</taxon>
        <taxon>Asterales</taxon>
        <taxon>Asteraceae</taxon>
        <taxon>Asteroideae</taxon>
        <taxon>Anthemideae</taxon>
        <taxon>Anthemidinae</taxon>
        <taxon>Tanacetum</taxon>
    </lineage>
</organism>
<dbReference type="EMBL" id="BQNB010012413">
    <property type="protein sequence ID" value="GJT03268.1"/>
    <property type="molecule type" value="Genomic_DNA"/>
</dbReference>
<feature type="region of interest" description="Disordered" evidence="1">
    <location>
        <begin position="102"/>
        <end position="122"/>
    </location>
</feature>